<evidence type="ECO:0000313" key="3">
    <source>
        <dbReference type="Proteomes" id="UP000269331"/>
    </source>
</evidence>
<evidence type="ECO:0000313" key="2">
    <source>
        <dbReference type="EMBL" id="BBA93305.1"/>
    </source>
</evidence>
<dbReference type="InterPro" id="IPR016181">
    <property type="entry name" value="Acyl_CoA_acyltransferase"/>
</dbReference>
<sequence length="184" mass="21772">MEKMMTRTILTVDLVSLKTEEHEEFIKANQESFNYGALEEFGPRHTYFEEEGQVIARNTILRSLQHGQAYWIILDGRRVGGLILMIEGERGELETLFTTPTIHSKGIGFAAWIAVEQTFPQVKIWETVTPYYDQRNIHFYVNRCGFHVVEYYNRFHQEPILGEENHNMLEQFPEGFFRFEKQMQ</sequence>
<accession>A0A2Z5TSP7</accession>
<name>A0A2Z5TSP7_9STRE</name>
<dbReference type="Proteomes" id="UP000269331">
    <property type="component" value="Chromosome"/>
</dbReference>
<reference evidence="2 3" key="1">
    <citation type="journal article" date="2018" name="Genome Biol. Evol.">
        <title>Complete Genome Sequence of Streptococcus ruminantium sp. nov. GUT-187T (=DSM 104980T =JCM 31869T), the Type Strain of S. ruminantium, and Comparison with Genome Sequences of Streptococcus suis Strains.</title>
        <authorList>
            <person name="Tohya M."/>
            <person name="Sekizaki T."/>
            <person name="Miyoshi-Akiyama T."/>
        </authorList>
    </citation>
    <scope>NUCLEOTIDE SEQUENCE [LARGE SCALE GENOMIC DNA]</scope>
    <source>
        <strain evidence="2 3">GUT187T</strain>
    </source>
</reference>
<dbReference type="SUPFAM" id="SSF55729">
    <property type="entry name" value="Acyl-CoA N-acyltransferases (Nat)"/>
    <property type="match status" value="1"/>
</dbReference>
<keyword evidence="2" id="KW-0808">Transferase</keyword>
<dbReference type="Pfam" id="PF00583">
    <property type="entry name" value="Acetyltransf_1"/>
    <property type="match status" value="1"/>
</dbReference>
<dbReference type="Gene3D" id="3.40.630.30">
    <property type="match status" value="1"/>
</dbReference>
<dbReference type="PROSITE" id="PS51186">
    <property type="entry name" value="GNAT"/>
    <property type="match status" value="1"/>
</dbReference>
<dbReference type="AlphaFoldDB" id="A0A2Z5TSP7"/>
<dbReference type="OrthoDB" id="9786032at2"/>
<evidence type="ECO:0000259" key="1">
    <source>
        <dbReference type="PROSITE" id="PS51186"/>
    </source>
</evidence>
<protein>
    <submittedName>
        <fullName evidence="2">N-acetyltransferase</fullName>
    </submittedName>
</protein>
<organism evidence="2 3">
    <name type="scientific">Streptococcus ruminantium</name>
    <dbReference type="NCBI Taxonomy" id="1917441"/>
    <lineage>
        <taxon>Bacteria</taxon>
        <taxon>Bacillati</taxon>
        <taxon>Bacillota</taxon>
        <taxon>Bacilli</taxon>
        <taxon>Lactobacillales</taxon>
        <taxon>Streptococcaceae</taxon>
        <taxon>Streptococcus</taxon>
    </lineage>
</organism>
<dbReference type="InterPro" id="IPR000182">
    <property type="entry name" value="GNAT_dom"/>
</dbReference>
<feature type="domain" description="N-acetyltransferase" evidence="1">
    <location>
        <begin position="12"/>
        <end position="167"/>
    </location>
</feature>
<dbReference type="GO" id="GO:0016747">
    <property type="term" value="F:acyltransferase activity, transferring groups other than amino-acyl groups"/>
    <property type="evidence" value="ECO:0007669"/>
    <property type="project" value="InterPro"/>
</dbReference>
<gene>
    <name evidence="2" type="ORF">SR187_8510</name>
</gene>
<dbReference type="EMBL" id="AP018400">
    <property type="protein sequence ID" value="BBA93305.1"/>
    <property type="molecule type" value="Genomic_DNA"/>
</dbReference>
<proteinExistence type="predicted"/>
<dbReference type="KEGG" id="srq:SR187_8510"/>